<gene>
    <name evidence="2" type="ORF">SAMN05216178_2305</name>
</gene>
<evidence type="ECO:0000313" key="3">
    <source>
        <dbReference type="Proteomes" id="UP000198982"/>
    </source>
</evidence>
<sequence>MVTIIFSPVYAPHWQPLESVTVKGHKLIINGEQFDFSPLLPGYELSLEAIGSPLFADKAVMSVDGILTVTLLMPYDEATATDAIRFPEPVMVTTDGPVDIPTDHPAQPPEIPTIEGDHGLLEEQENFH</sequence>
<accession>A0A1H4MBV6</accession>
<evidence type="ECO:0000256" key="1">
    <source>
        <dbReference type="SAM" id="MobiDB-lite"/>
    </source>
</evidence>
<evidence type="ECO:0000313" key="2">
    <source>
        <dbReference type="EMBL" id="SEB80025.1"/>
    </source>
</evidence>
<dbReference type="EMBL" id="FNTJ01000001">
    <property type="protein sequence ID" value="SEB80025.1"/>
    <property type="molecule type" value="Genomic_DNA"/>
</dbReference>
<organism evidence="2 3">
    <name type="scientific">Pseudomonas saponiphila</name>
    <dbReference type="NCBI Taxonomy" id="556534"/>
    <lineage>
        <taxon>Bacteria</taxon>
        <taxon>Pseudomonadati</taxon>
        <taxon>Pseudomonadota</taxon>
        <taxon>Gammaproteobacteria</taxon>
        <taxon>Pseudomonadales</taxon>
        <taxon>Pseudomonadaceae</taxon>
        <taxon>Pseudomonas</taxon>
    </lineage>
</organism>
<proteinExistence type="predicted"/>
<protein>
    <submittedName>
        <fullName evidence="2">Uncharacterized protein</fullName>
    </submittedName>
</protein>
<name>A0A1H4MBV6_9PSED</name>
<reference evidence="3" key="1">
    <citation type="submission" date="2016-10" db="EMBL/GenBank/DDBJ databases">
        <authorList>
            <person name="Varghese N."/>
            <person name="Submissions S."/>
        </authorList>
    </citation>
    <scope>NUCLEOTIDE SEQUENCE [LARGE SCALE GENOMIC DNA]</scope>
    <source>
        <strain evidence="3">DSM 9751</strain>
    </source>
</reference>
<keyword evidence="3" id="KW-1185">Reference proteome</keyword>
<dbReference type="AlphaFoldDB" id="A0A1H4MBV6"/>
<feature type="region of interest" description="Disordered" evidence="1">
    <location>
        <begin position="94"/>
        <end position="115"/>
    </location>
</feature>
<dbReference type="Proteomes" id="UP000198982">
    <property type="component" value="Unassembled WGS sequence"/>
</dbReference>
<dbReference type="RefSeq" id="WP_208605255.1">
    <property type="nucleotide sequence ID" value="NZ_FNTJ01000001.1"/>
</dbReference>